<keyword evidence="2" id="KW-1185">Reference proteome</keyword>
<organism evidence="1 2">
    <name type="scientific">Araneus ventricosus</name>
    <name type="common">Orbweaver spider</name>
    <name type="synonym">Epeira ventricosa</name>
    <dbReference type="NCBI Taxonomy" id="182803"/>
    <lineage>
        <taxon>Eukaryota</taxon>
        <taxon>Metazoa</taxon>
        <taxon>Ecdysozoa</taxon>
        <taxon>Arthropoda</taxon>
        <taxon>Chelicerata</taxon>
        <taxon>Arachnida</taxon>
        <taxon>Araneae</taxon>
        <taxon>Araneomorphae</taxon>
        <taxon>Entelegynae</taxon>
        <taxon>Araneoidea</taxon>
        <taxon>Araneidae</taxon>
        <taxon>Araneus</taxon>
    </lineage>
</organism>
<evidence type="ECO:0000313" key="2">
    <source>
        <dbReference type="Proteomes" id="UP000499080"/>
    </source>
</evidence>
<name>A0A4Y2MVW1_ARAVE</name>
<gene>
    <name evidence="1" type="ORF">AVEN_251202_1</name>
</gene>
<sequence>MRIASSAISFDVAVQINWRPRILSLRINYSTLCRAPALFYFYFPDNRWAVLQPGPICPDSGPFLWIQEVSGIKGDLETDGNDLNWKEKSTKVWMRLTNVIKK</sequence>
<protein>
    <submittedName>
        <fullName evidence="1">Uncharacterized protein</fullName>
    </submittedName>
</protein>
<accession>A0A4Y2MVW1</accession>
<dbReference type="AlphaFoldDB" id="A0A4Y2MVW1"/>
<reference evidence="1 2" key="1">
    <citation type="journal article" date="2019" name="Sci. Rep.">
        <title>Orb-weaving spider Araneus ventricosus genome elucidates the spidroin gene catalogue.</title>
        <authorList>
            <person name="Kono N."/>
            <person name="Nakamura H."/>
            <person name="Ohtoshi R."/>
            <person name="Moran D.A.P."/>
            <person name="Shinohara A."/>
            <person name="Yoshida Y."/>
            <person name="Fujiwara M."/>
            <person name="Mori M."/>
            <person name="Tomita M."/>
            <person name="Arakawa K."/>
        </authorList>
    </citation>
    <scope>NUCLEOTIDE SEQUENCE [LARGE SCALE GENOMIC DNA]</scope>
</reference>
<proteinExistence type="predicted"/>
<dbReference type="Proteomes" id="UP000499080">
    <property type="component" value="Unassembled WGS sequence"/>
</dbReference>
<dbReference type="EMBL" id="BGPR01007986">
    <property type="protein sequence ID" value="GBN30823.1"/>
    <property type="molecule type" value="Genomic_DNA"/>
</dbReference>
<comment type="caution">
    <text evidence="1">The sequence shown here is derived from an EMBL/GenBank/DDBJ whole genome shotgun (WGS) entry which is preliminary data.</text>
</comment>
<evidence type="ECO:0000313" key="1">
    <source>
        <dbReference type="EMBL" id="GBN30823.1"/>
    </source>
</evidence>